<organism evidence="12">
    <name type="scientific">Brassica napus</name>
    <name type="common">Rape</name>
    <dbReference type="NCBI Taxonomy" id="3708"/>
    <lineage>
        <taxon>Eukaryota</taxon>
        <taxon>Viridiplantae</taxon>
        <taxon>Streptophyta</taxon>
        <taxon>Embryophyta</taxon>
        <taxon>Tracheophyta</taxon>
        <taxon>Spermatophyta</taxon>
        <taxon>Magnoliopsida</taxon>
        <taxon>eudicotyledons</taxon>
        <taxon>Gunneridae</taxon>
        <taxon>Pentapetalae</taxon>
        <taxon>rosids</taxon>
        <taxon>malvids</taxon>
        <taxon>Brassicales</taxon>
        <taxon>Brassicaceae</taxon>
        <taxon>Brassiceae</taxon>
        <taxon>Brassica</taxon>
    </lineage>
</organism>
<dbReference type="EC" id="2.7.10.2" evidence="1"/>
<evidence type="ECO:0000256" key="9">
    <source>
        <dbReference type="PROSITE-ProRule" id="PRU10141"/>
    </source>
</evidence>
<protein>
    <recommendedName>
        <fullName evidence="1">non-specific protein-tyrosine kinase</fullName>
        <ecNumber evidence="1">2.7.10.2</ecNumber>
    </recommendedName>
</protein>
<dbReference type="InterPro" id="IPR000719">
    <property type="entry name" value="Prot_kinase_dom"/>
</dbReference>
<dbReference type="FunFam" id="1.10.510.10:FF:000103">
    <property type="entry name" value="PTI1-like tyrosine-protein kinase 3"/>
    <property type="match status" value="1"/>
</dbReference>
<evidence type="ECO:0000256" key="5">
    <source>
        <dbReference type="ARBA" id="ARBA00022777"/>
    </source>
</evidence>
<dbReference type="FunFam" id="3.30.200.20:FF:000182">
    <property type="entry name" value="PTI1-like tyrosine-protein kinase 3"/>
    <property type="match status" value="1"/>
</dbReference>
<evidence type="ECO:0000256" key="8">
    <source>
        <dbReference type="ARBA" id="ARBA00065725"/>
    </source>
</evidence>
<evidence type="ECO:0000256" key="10">
    <source>
        <dbReference type="SAM" id="MobiDB-lite"/>
    </source>
</evidence>
<dbReference type="GO" id="GO:0005524">
    <property type="term" value="F:ATP binding"/>
    <property type="evidence" value="ECO:0007669"/>
    <property type="project" value="UniProtKB-UniRule"/>
</dbReference>
<evidence type="ECO:0000256" key="6">
    <source>
        <dbReference type="ARBA" id="ARBA00022840"/>
    </source>
</evidence>
<name>A0A816QEU7_BRANA</name>
<dbReference type="SMR" id="A0A816QEU7"/>
<evidence type="ECO:0000313" key="12">
    <source>
        <dbReference type="EMBL" id="CAF2059578.1"/>
    </source>
</evidence>
<dbReference type="InterPro" id="IPR052101">
    <property type="entry name" value="Plant_StressResp_Kinase"/>
</dbReference>
<dbReference type="PROSITE" id="PS50011">
    <property type="entry name" value="PROTEIN_KINASE_DOM"/>
    <property type="match status" value="1"/>
</dbReference>
<keyword evidence="5" id="KW-0418">Kinase</keyword>
<dbReference type="InterPro" id="IPR020635">
    <property type="entry name" value="Tyr_kinase_cat_dom"/>
</dbReference>
<dbReference type="EMBL" id="HG994370">
    <property type="protein sequence ID" value="CAF2059578.1"/>
    <property type="molecule type" value="Genomic_DNA"/>
</dbReference>
<dbReference type="InterPro" id="IPR008266">
    <property type="entry name" value="Tyr_kinase_AS"/>
</dbReference>
<feature type="domain" description="Protein kinase" evidence="11">
    <location>
        <begin position="164"/>
        <end position="446"/>
    </location>
</feature>
<dbReference type="PANTHER" id="PTHR47983:SF4">
    <property type="entry name" value="PTI1-LIKE TYROSINE-PROTEIN KINASE 3"/>
    <property type="match status" value="1"/>
</dbReference>
<evidence type="ECO:0000256" key="3">
    <source>
        <dbReference type="ARBA" id="ARBA00022679"/>
    </source>
</evidence>
<evidence type="ECO:0000256" key="2">
    <source>
        <dbReference type="ARBA" id="ARBA00022553"/>
    </source>
</evidence>
<dbReference type="InterPro" id="IPR001245">
    <property type="entry name" value="Ser-Thr/Tyr_kinase_cat_dom"/>
</dbReference>
<feature type="region of interest" description="Disordered" evidence="10">
    <location>
        <begin position="113"/>
        <end position="137"/>
    </location>
</feature>
<evidence type="ECO:0000256" key="4">
    <source>
        <dbReference type="ARBA" id="ARBA00022741"/>
    </source>
</evidence>
<keyword evidence="4 9" id="KW-0547">Nucleotide-binding</keyword>
<dbReference type="SMART" id="SM00219">
    <property type="entry name" value="TyrKc"/>
    <property type="match status" value="1"/>
</dbReference>
<dbReference type="PANTHER" id="PTHR47983">
    <property type="entry name" value="PTO-INTERACTING PROTEIN 1-LIKE"/>
    <property type="match status" value="1"/>
</dbReference>
<dbReference type="SUPFAM" id="SSF56112">
    <property type="entry name" value="Protein kinase-like (PK-like)"/>
    <property type="match status" value="1"/>
</dbReference>
<evidence type="ECO:0000256" key="7">
    <source>
        <dbReference type="ARBA" id="ARBA00023137"/>
    </source>
</evidence>
<dbReference type="PROSITE" id="PS00107">
    <property type="entry name" value="PROTEIN_KINASE_ATP"/>
    <property type="match status" value="1"/>
</dbReference>
<keyword evidence="3" id="KW-0808">Transferase</keyword>
<dbReference type="AlphaFoldDB" id="A0A816QEU7"/>
<proteinExistence type="predicted"/>
<dbReference type="InterPro" id="IPR017441">
    <property type="entry name" value="Protein_kinase_ATP_BS"/>
</dbReference>
<evidence type="ECO:0000256" key="1">
    <source>
        <dbReference type="ARBA" id="ARBA00011903"/>
    </source>
</evidence>
<dbReference type="PROSITE" id="PS00109">
    <property type="entry name" value="PROTEIN_KINASE_TYR"/>
    <property type="match status" value="1"/>
</dbReference>
<evidence type="ECO:0000259" key="11">
    <source>
        <dbReference type="PROSITE" id="PS50011"/>
    </source>
</evidence>
<reference evidence="12" key="1">
    <citation type="submission" date="2021-01" db="EMBL/GenBank/DDBJ databases">
        <authorList>
            <consortium name="Genoscope - CEA"/>
            <person name="William W."/>
        </authorList>
    </citation>
    <scope>NUCLEOTIDE SEQUENCE</scope>
</reference>
<keyword evidence="6 9" id="KW-0067">ATP-binding</keyword>
<dbReference type="Gene3D" id="1.10.510.10">
    <property type="entry name" value="Transferase(Phosphotransferase) domain 1"/>
    <property type="match status" value="1"/>
</dbReference>
<accession>A0A816QEU7</accession>
<keyword evidence="7" id="KW-0829">Tyrosine-protein kinase</keyword>
<keyword evidence="2" id="KW-0597">Phosphoprotein</keyword>
<sequence length="462" mass="51682">MFIPDERTIENDVDKKTKQQNQKKVLKYHLSKIFSLSAFASSLCLLHYISLCPKNFSSPRLSPFSLICPTNITKQNRTAKHRDRLLKANDRSPGYFMRRWLCCACNVEEPYHTTENDHRRSPKHHNGHNKNTEVSVRPDALNVPPAIDVPALSLDELKEKTDNFGSKALIGEGSYGRAYYATLKDGRAVAVKKLDNSAEPESNFEFLTQVSRVSKLQHENFVQLFGYCVEGNLRILAYEFATMGSLHDILHGRKGVQGAQPGPTLDWTQRVRIAVEAARGLEYLHEKVQPAVVHRDVRSSNVLLFEDFKAKIADFNLSNQSPDMAARLHSTRVLGTFGYHAPEYAMTGSLTQKSDVYSFGVVLLELLTGRKPVDHTMPRGQQSLVTWAAPRLSEDKVKQCVDPKLNGDYPPKAVAKLAAVAALCVQYESEFRPNMSIVVKALQPLLKSSRSSTAAATPSQET</sequence>
<comment type="subunit">
    <text evidence="8">Interacts with OXI1.</text>
</comment>
<gene>
    <name evidence="12" type="ORF">DARMORV10_C06P26080.1</name>
</gene>
<feature type="binding site" evidence="9">
    <location>
        <position position="193"/>
    </location>
    <ligand>
        <name>ATP</name>
        <dbReference type="ChEBI" id="CHEBI:30616"/>
    </ligand>
</feature>
<dbReference type="Pfam" id="PF07714">
    <property type="entry name" value="PK_Tyr_Ser-Thr"/>
    <property type="match status" value="1"/>
</dbReference>
<dbReference type="GO" id="GO:0004715">
    <property type="term" value="F:non-membrane spanning protein tyrosine kinase activity"/>
    <property type="evidence" value="ECO:0007669"/>
    <property type="project" value="UniProtKB-EC"/>
</dbReference>
<dbReference type="InterPro" id="IPR011009">
    <property type="entry name" value="Kinase-like_dom_sf"/>
</dbReference>
<dbReference type="Proteomes" id="UP001295469">
    <property type="component" value="Chromosome C06"/>
</dbReference>
<dbReference type="GO" id="GO:0019901">
    <property type="term" value="F:protein kinase binding"/>
    <property type="evidence" value="ECO:0007669"/>
    <property type="project" value="UniProtKB-ARBA"/>
</dbReference>
<dbReference type="Gene3D" id="3.30.200.20">
    <property type="entry name" value="Phosphorylase Kinase, domain 1"/>
    <property type="match status" value="1"/>
</dbReference>